<feature type="domain" description="DJ-1/PfpI" evidence="3">
    <location>
        <begin position="78"/>
        <end position="257"/>
    </location>
</feature>
<dbReference type="Proteomes" id="UP000198341">
    <property type="component" value="Chromosome 13"/>
</dbReference>
<organism evidence="4 5">
    <name type="scientific">Bathycoccus prasinos</name>
    <dbReference type="NCBI Taxonomy" id="41875"/>
    <lineage>
        <taxon>Eukaryota</taxon>
        <taxon>Viridiplantae</taxon>
        <taxon>Chlorophyta</taxon>
        <taxon>Mamiellophyceae</taxon>
        <taxon>Mamiellales</taxon>
        <taxon>Bathycoccaceae</taxon>
        <taxon>Bathycoccus</taxon>
    </lineage>
</organism>
<reference evidence="4 5" key="1">
    <citation type="submission" date="2011-10" db="EMBL/GenBank/DDBJ databases">
        <authorList>
            <person name="Genoscope - CEA"/>
        </authorList>
    </citation>
    <scope>NUCLEOTIDE SEQUENCE [LARGE SCALE GENOMIC DNA]</scope>
    <source>
        <strain evidence="4 5">RCC 1105</strain>
    </source>
</reference>
<dbReference type="PANTHER" id="PTHR48094:SF12">
    <property type="entry name" value="PARKINSON DISEASE PROTEIN 7 HOMOLOG"/>
    <property type="match status" value="1"/>
</dbReference>
<proteinExistence type="inferred from homology"/>
<dbReference type="KEGG" id="bpg:Bathy13g01830"/>
<dbReference type="OrthoDB" id="543156at2759"/>
<evidence type="ECO:0000313" key="5">
    <source>
        <dbReference type="Proteomes" id="UP000198341"/>
    </source>
</evidence>
<comment type="similarity">
    <text evidence="1">Belongs to the peptidase C56 family.</text>
</comment>
<dbReference type="InterPro" id="IPR006287">
    <property type="entry name" value="DJ-1"/>
</dbReference>
<dbReference type="NCBIfam" id="TIGR01383">
    <property type="entry name" value="not_thiJ"/>
    <property type="match status" value="1"/>
</dbReference>
<dbReference type="eggNOG" id="KOG2764">
    <property type="taxonomic scope" value="Eukaryota"/>
</dbReference>
<evidence type="ECO:0000256" key="1">
    <source>
        <dbReference type="ARBA" id="ARBA00008542"/>
    </source>
</evidence>
<dbReference type="AlphaFoldDB" id="K8EM43"/>
<gene>
    <name evidence="4" type="ordered locus">Bathy13g01830</name>
</gene>
<protein>
    <recommendedName>
        <fullName evidence="3">DJ-1/PfpI domain-containing protein</fullName>
    </recommendedName>
</protein>
<dbReference type="InterPro" id="IPR002818">
    <property type="entry name" value="DJ-1/PfpI"/>
</dbReference>
<dbReference type="GeneID" id="19012135"/>
<keyword evidence="2" id="KW-0677">Repeat</keyword>
<dbReference type="STRING" id="41875.K8EM43"/>
<dbReference type="Pfam" id="PF01965">
    <property type="entry name" value="DJ-1_PfpI"/>
    <property type="match status" value="1"/>
</dbReference>
<dbReference type="Gene3D" id="3.40.50.880">
    <property type="match status" value="1"/>
</dbReference>
<dbReference type="SUPFAM" id="SSF52317">
    <property type="entry name" value="Class I glutamine amidotransferase-like"/>
    <property type="match status" value="1"/>
</dbReference>
<dbReference type="GO" id="GO:1903189">
    <property type="term" value="P:glyoxal metabolic process"/>
    <property type="evidence" value="ECO:0007669"/>
    <property type="project" value="TreeGrafter"/>
</dbReference>
<evidence type="ECO:0000259" key="3">
    <source>
        <dbReference type="Pfam" id="PF01965"/>
    </source>
</evidence>
<dbReference type="InterPro" id="IPR050325">
    <property type="entry name" value="Prot/Nucl_acid_deglycase"/>
</dbReference>
<dbReference type="FunFam" id="3.40.50.880:FF:000015">
    <property type="entry name" value="Protein DJ-1 homolog C"/>
    <property type="match status" value="1"/>
</dbReference>
<keyword evidence="5" id="KW-1185">Reference proteome</keyword>
<name>K8EM43_9CHLO</name>
<evidence type="ECO:0000313" key="4">
    <source>
        <dbReference type="EMBL" id="CCO19307.1"/>
    </source>
</evidence>
<accession>K8EM43</accession>
<dbReference type="RefSeq" id="XP_007509504.1">
    <property type="nucleotide sequence ID" value="XM_007509442.1"/>
</dbReference>
<dbReference type="GO" id="GO:0005737">
    <property type="term" value="C:cytoplasm"/>
    <property type="evidence" value="ECO:0007669"/>
    <property type="project" value="TreeGrafter"/>
</dbReference>
<dbReference type="InterPro" id="IPR029062">
    <property type="entry name" value="Class_I_gatase-like"/>
</dbReference>
<dbReference type="PANTHER" id="PTHR48094">
    <property type="entry name" value="PROTEIN/NUCLEIC ACID DEGLYCASE DJ-1-RELATED"/>
    <property type="match status" value="1"/>
</dbReference>
<sequence length="280" mass="30082">MSGRSSIVGVRCIATSSSSFGAKRRRRGQRKSTGCVCGFLRNGTTTTTPLTERRRFRRKAVGDVMMMRSAAAEDEKEKTALVPIANGSEEMEATIIIDVLRRAGVHVTVASCEDDLVCEMSRKVCIRADCLIQEVVVDDGEKNNSRSSFDAIVVPGGMPGAERLAENASLDALLKRQKEEKKLIAAMCAAPAVVLLGKNLLEEASEATAHPAFDLGEAFAKDKKKRVCYSKASNGQVVITSQGPGTAIEFALALVKELCGEEKRKEVAGPMCVPEDVLMG</sequence>
<evidence type="ECO:0000256" key="2">
    <source>
        <dbReference type="ARBA" id="ARBA00022737"/>
    </source>
</evidence>
<dbReference type="EMBL" id="FO082266">
    <property type="protein sequence ID" value="CCO19307.1"/>
    <property type="molecule type" value="Genomic_DNA"/>
</dbReference>
<dbReference type="CDD" id="cd03135">
    <property type="entry name" value="GATase1_DJ-1"/>
    <property type="match status" value="1"/>
</dbReference>